<comment type="caution">
    <text evidence="1">The sequence shown here is derived from an EMBL/GenBank/DDBJ whole genome shotgun (WGS) entry which is preliminary data.</text>
</comment>
<dbReference type="GO" id="GO:0003676">
    <property type="term" value="F:nucleic acid binding"/>
    <property type="evidence" value="ECO:0007669"/>
    <property type="project" value="InterPro"/>
</dbReference>
<evidence type="ECO:0008006" key="3">
    <source>
        <dbReference type="Google" id="ProtNLM"/>
    </source>
</evidence>
<gene>
    <name evidence="1" type="ORF">NC653_027416</name>
</gene>
<dbReference type="AlphaFoldDB" id="A0AAD6Q4U1"/>
<dbReference type="SUPFAM" id="SSF54928">
    <property type="entry name" value="RNA-binding domain, RBD"/>
    <property type="match status" value="1"/>
</dbReference>
<evidence type="ECO:0000313" key="2">
    <source>
        <dbReference type="Proteomes" id="UP001164929"/>
    </source>
</evidence>
<reference evidence="1" key="1">
    <citation type="journal article" date="2023" name="Mol. Ecol. Resour.">
        <title>Chromosome-level genome assembly of a triploid poplar Populus alba 'Berolinensis'.</title>
        <authorList>
            <person name="Chen S."/>
            <person name="Yu Y."/>
            <person name="Wang X."/>
            <person name="Wang S."/>
            <person name="Zhang T."/>
            <person name="Zhou Y."/>
            <person name="He R."/>
            <person name="Meng N."/>
            <person name="Wang Y."/>
            <person name="Liu W."/>
            <person name="Liu Z."/>
            <person name="Liu J."/>
            <person name="Guo Q."/>
            <person name="Huang H."/>
            <person name="Sederoff R.R."/>
            <person name="Wang G."/>
            <person name="Qu G."/>
            <person name="Chen S."/>
        </authorList>
    </citation>
    <scope>NUCLEOTIDE SEQUENCE</scope>
    <source>
        <strain evidence="1">SC-2020</strain>
    </source>
</reference>
<dbReference type="InterPro" id="IPR035979">
    <property type="entry name" value="RBD_domain_sf"/>
</dbReference>
<dbReference type="Proteomes" id="UP001164929">
    <property type="component" value="Chromosome 11"/>
</dbReference>
<proteinExistence type="predicted"/>
<sequence>MYYIFGKYGVIHKIQTIINKDTKGTTFMVFLRYPRCEKPMDHLSRFNVENQYLIVLYLLSTSENE</sequence>
<name>A0AAD6Q4U1_9ROSI</name>
<organism evidence="1 2">
    <name type="scientific">Populus alba x Populus x berolinensis</name>
    <dbReference type="NCBI Taxonomy" id="444605"/>
    <lineage>
        <taxon>Eukaryota</taxon>
        <taxon>Viridiplantae</taxon>
        <taxon>Streptophyta</taxon>
        <taxon>Embryophyta</taxon>
        <taxon>Tracheophyta</taxon>
        <taxon>Spermatophyta</taxon>
        <taxon>Magnoliopsida</taxon>
        <taxon>eudicotyledons</taxon>
        <taxon>Gunneridae</taxon>
        <taxon>Pentapetalae</taxon>
        <taxon>rosids</taxon>
        <taxon>fabids</taxon>
        <taxon>Malpighiales</taxon>
        <taxon>Salicaceae</taxon>
        <taxon>Saliceae</taxon>
        <taxon>Populus</taxon>
    </lineage>
</organism>
<evidence type="ECO:0000313" key="1">
    <source>
        <dbReference type="EMBL" id="KAJ6979254.1"/>
    </source>
</evidence>
<keyword evidence="2" id="KW-1185">Reference proteome</keyword>
<dbReference type="EMBL" id="JAQIZT010000011">
    <property type="protein sequence ID" value="KAJ6979254.1"/>
    <property type="molecule type" value="Genomic_DNA"/>
</dbReference>
<accession>A0AAD6Q4U1</accession>
<protein>
    <recommendedName>
        <fullName evidence="3">RRM domain-containing protein</fullName>
    </recommendedName>
</protein>